<dbReference type="EC" id="2.7.13.3" evidence="2"/>
<dbReference type="Gene3D" id="3.30.565.10">
    <property type="entry name" value="Histidine kinase-like ATPase, C-terminal domain"/>
    <property type="match status" value="1"/>
</dbReference>
<feature type="transmembrane region" description="Helical" evidence="6">
    <location>
        <begin position="357"/>
        <end position="374"/>
    </location>
</feature>
<evidence type="ECO:0000313" key="8">
    <source>
        <dbReference type="EMBL" id="MBP0482739.1"/>
    </source>
</evidence>
<proteinExistence type="predicted"/>
<name>A0A940MNV1_9RHOB</name>
<evidence type="ECO:0000256" key="5">
    <source>
        <dbReference type="ARBA" id="ARBA00023012"/>
    </source>
</evidence>
<feature type="transmembrane region" description="Helical" evidence="6">
    <location>
        <begin position="331"/>
        <end position="351"/>
    </location>
</feature>
<keyword evidence="6" id="KW-0472">Membrane</keyword>
<dbReference type="RefSeq" id="WP_209360677.1">
    <property type="nucleotide sequence ID" value="NZ_JAGISH010000004.1"/>
</dbReference>
<feature type="transmembrane region" description="Helical" evidence="6">
    <location>
        <begin position="237"/>
        <end position="256"/>
    </location>
</feature>
<dbReference type="GO" id="GO:0000160">
    <property type="term" value="P:phosphorelay signal transduction system"/>
    <property type="evidence" value="ECO:0007669"/>
    <property type="project" value="UniProtKB-KW"/>
</dbReference>
<keyword evidence="4" id="KW-0418">Kinase</keyword>
<dbReference type="GO" id="GO:0004673">
    <property type="term" value="F:protein histidine kinase activity"/>
    <property type="evidence" value="ECO:0007669"/>
    <property type="project" value="UniProtKB-EC"/>
</dbReference>
<keyword evidence="9" id="KW-1185">Reference proteome</keyword>
<dbReference type="InterPro" id="IPR036890">
    <property type="entry name" value="HATPase_C_sf"/>
</dbReference>
<dbReference type="Pfam" id="PF02518">
    <property type="entry name" value="HATPase_c"/>
    <property type="match status" value="1"/>
</dbReference>
<evidence type="ECO:0000259" key="7">
    <source>
        <dbReference type="Pfam" id="PF02518"/>
    </source>
</evidence>
<feature type="domain" description="Histidine kinase/HSP90-like ATPase" evidence="7">
    <location>
        <begin position="592"/>
        <end position="681"/>
    </location>
</feature>
<reference evidence="8" key="1">
    <citation type="submission" date="2021-03" db="EMBL/GenBank/DDBJ databases">
        <title>Sagittula salina sp. nov. strain M10.9X isolated from the marine waste.</title>
        <authorList>
            <person name="Satari L."/>
            <person name="Molina-Menor E."/>
            <person name="Vidal-Verdu A."/>
            <person name="Pascual J."/>
            <person name="Pereto J."/>
            <person name="Porcar M."/>
        </authorList>
    </citation>
    <scope>NUCLEOTIDE SEQUENCE</scope>
    <source>
        <strain evidence="8">M10.9X</strain>
    </source>
</reference>
<comment type="catalytic activity">
    <reaction evidence="1">
        <text>ATP + protein L-histidine = ADP + protein N-phospho-L-histidine.</text>
        <dbReference type="EC" id="2.7.13.3"/>
    </reaction>
</comment>
<protein>
    <recommendedName>
        <fullName evidence="2">histidine kinase</fullName>
        <ecNumber evidence="2">2.7.13.3</ecNumber>
    </recommendedName>
</protein>
<evidence type="ECO:0000256" key="2">
    <source>
        <dbReference type="ARBA" id="ARBA00012438"/>
    </source>
</evidence>
<feature type="transmembrane region" description="Helical" evidence="6">
    <location>
        <begin position="300"/>
        <end position="319"/>
    </location>
</feature>
<evidence type="ECO:0000256" key="6">
    <source>
        <dbReference type="SAM" id="Phobius"/>
    </source>
</evidence>
<sequence>MTPRRVLFLSVAIALAMCWSAMSALLGRPYAPLPPGAVPVAVSADSLRLDINAPIDLVEEPDKLPDYPAFNTFLDRQQALSEALGHPSARVAWLRGDEAGVAEVQPRGLTDLPPVFHFQLLVGVFGLMVGGWLVALRPRDPAVLLFGVTGISLALASTTAAVYSGRQIALPAETFRLLSGLNHIGATWFGVGLIGMFLLYPKRLVRPAWILLPAVLVALGNLLHLNQFTPLPLANPMVAVEALVALALAVAQWRLSRRMPLDRAGLKYLLMATLIGVAGFVGLSVMPTLMGSFAPVSQGYAFGAFLAMYAGIALGLARYRLFDLDRYAFRVWLWLGAGLMIVALDAALLLVLRDQPLSSFGLALLLGSFLYFPLRQALVTRVMSSRQVTLQGQMPDILAAALERDDARRARAWDALLRRLWAPLTIAPGDTVDGPRLLDHGMALALPDACGCGTRRLGHASAGRRLFNADDVAVAATLCDLVAMIRQSSEAFEQGVTTERDRIARDVHDNIGAQLLSALHAREAERKNELLREALTDLRGIIDADFTGTFVLADLMADLRGETLDRLANSGIALTWPPMALPEEEVSLQLATTIRAIVREAVSNAIRHSGCRMVTISPRADRGTLRLTLSDDGRATGSGRAGNGLENMRTRVRALKGTLLVRTGGESRDDSGVTIEVALPLIETADGKAA</sequence>
<accession>A0A940MNV1</accession>
<dbReference type="Proteomes" id="UP000675940">
    <property type="component" value="Unassembled WGS sequence"/>
</dbReference>
<evidence type="ECO:0000256" key="3">
    <source>
        <dbReference type="ARBA" id="ARBA00022679"/>
    </source>
</evidence>
<evidence type="ECO:0000256" key="1">
    <source>
        <dbReference type="ARBA" id="ARBA00000085"/>
    </source>
</evidence>
<dbReference type="InterPro" id="IPR050482">
    <property type="entry name" value="Sensor_HK_TwoCompSys"/>
</dbReference>
<dbReference type="InterPro" id="IPR003594">
    <property type="entry name" value="HATPase_dom"/>
</dbReference>
<dbReference type="AlphaFoldDB" id="A0A940MNV1"/>
<gene>
    <name evidence="8" type="ORF">J5474_09575</name>
</gene>
<evidence type="ECO:0000313" key="9">
    <source>
        <dbReference type="Proteomes" id="UP000675940"/>
    </source>
</evidence>
<dbReference type="PANTHER" id="PTHR24421">
    <property type="entry name" value="NITRATE/NITRITE SENSOR PROTEIN NARX-RELATED"/>
    <property type="match status" value="1"/>
</dbReference>
<keyword evidence="6" id="KW-1133">Transmembrane helix</keyword>
<evidence type="ECO:0000256" key="4">
    <source>
        <dbReference type="ARBA" id="ARBA00022777"/>
    </source>
</evidence>
<dbReference type="CDD" id="cd16917">
    <property type="entry name" value="HATPase_UhpB-NarQ-NarX-like"/>
    <property type="match status" value="1"/>
</dbReference>
<feature type="transmembrane region" description="Helical" evidence="6">
    <location>
        <begin position="116"/>
        <end position="136"/>
    </location>
</feature>
<feature type="transmembrane region" description="Helical" evidence="6">
    <location>
        <begin position="183"/>
        <end position="201"/>
    </location>
</feature>
<feature type="transmembrane region" description="Helical" evidence="6">
    <location>
        <begin position="268"/>
        <end position="294"/>
    </location>
</feature>
<organism evidence="8 9">
    <name type="scientific">Sagittula salina</name>
    <dbReference type="NCBI Taxonomy" id="2820268"/>
    <lineage>
        <taxon>Bacteria</taxon>
        <taxon>Pseudomonadati</taxon>
        <taxon>Pseudomonadota</taxon>
        <taxon>Alphaproteobacteria</taxon>
        <taxon>Rhodobacterales</taxon>
        <taxon>Roseobacteraceae</taxon>
        <taxon>Sagittula</taxon>
    </lineage>
</organism>
<keyword evidence="5" id="KW-0902">Two-component regulatory system</keyword>
<comment type="caution">
    <text evidence="8">The sequence shown here is derived from an EMBL/GenBank/DDBJ whole genome shotgun (WGS) entry which is preliminary data.</text>
</comment>
<dbReference type="EMBL" id="JAGISH010000004">
    <property type="protein sequence ID" value="MBP0482739.1"/>
    <property type="molecule type" value="Genomic_DNA"/>
</dbReference>
<keyword evidence="6" id="KW-0812">Transmembrane</keyword>
<dbReference type="SUPFAM" id="SSF55874">
    <property type="entry name" value="ATPase domain of HSP90 chaperone/DNA topoisomerase II/histidine kinase"/>
    <property type="match status" value="1"/>
</dbReference>
<keyword evidence="3" id="KW-0808">Transferase</keyword>
<feature type="transmembrane region" description="Helical" evidence="6">
    <location>
        <begin position="143"/>
        <end position="163"/>
    </location>
</feature>
<feature type="transmembrane region" description="Helical" evidence="6">
    <location>
        <begin position="208"/>
        <end position="225"/>
    </location>
</feature>
<dbReference type="PANTHER" id="PTHR24421:SF10">
    <property type="entry name" value="NITRATE_NITRITE SENSOR PROTEIN NARQ"/>
    <property type="match status" value="1"/>
</dbReference>